<dbReference type="PANTHER" id="PTHR43791">
    <property type="entry name" value="PERMEASE-RELATED"/>
    <property type="match status" value="1"/>
</dbReference>
<feature type="transmembrane region" description="Helical" evidence="6">
    <location>
        <begin position="137"/>
        <end position="159"/>
    </location>
</feature>
<comment type="subcellular location">
    <subcellularLocation>
        <location evidence="1">Membrane</location>
        <topology evidence="1">Multi-pass membrane protein</topology>
    </subcellularLocation>
</comment>
<dbReference type="OrthoDB" id="2962993at2759"/>
<proteinExistence type="predicted"/>
<feature type="domain" description="Major facilitator superfamily (MFS) profile" evidence="7">
    <location>
        <begin position="45"/>
        <end position="456"/>
    </location>
</feature>
<dbReference type="InterPro" id="IPR011701">
    <property type="entry name" value="MFS"/>
</dbReference>
<keyword evidence="2" id="KW-0813">Transport</keyword>
<dbReference type="Gene3D" id="1.20.1250.20">
    <property type="entry name" value="MFS general substrate transporter like domains"/>
    <property type="match status" value="2"/>
</dbReference>
<gene>
    <name evidence="8" type="ORF">K504DRAFT_384058</name>
</gene>
<feature type="transmembrane region" description="Helical" evidence="6">
    <location>
        <begin position="111"/>
        <end position="131"/>
    </location>
</feature>
<dbReference type="InterPro" id="IPR036259">
    <property type="entry name" value="MFS_trans_sf"/>
</dbReference>
<dbReference type="InterPro" id="IPR020846">
    <property type="entry name" value="MFS_dom"/>
</dbReference>
<organism evidence="8 9">
    <name type="scientific">Pleomassaria siparia CBS 279.74</name>
    <dbReference type="NCBI Taxonomy" id="1314801"/>
    <lineage>
        <taxon>Eukaryota</taxon>
        <taxon>Fungi</taxon>
        <taxon>Dikarya</taxon>
        <taxon>Ascomycota</taxon>
        <taxon>Pezizomycotina</taxon>
        <taxon>Dothideomycetes</taxon>
        <taxon>Pleosporomycetidae</taxon>
        <taxon>Pleosporales</taxon>
        <taxon>Pleomassariaceae</taxon>
        <taxon>Pleomassaria</taxon>
    </lineage>
</organism>
<feature type="transmembrane region" description="Helical" evidence="6">
    <location>
        <begin position="274"/>
        <end position="294"/>
    </location>
</feature>
<feature type="transmembrane region" description="Helical" evidence="6">
    <location>
        <begin position="338"/>
        <end position="357"/>
    </location>
</feature>
<keyword evidence="9" id="KW-1185">Reference proteome</keyword>
<feature type="transmembrane region" description="Helical" evidence="6">
    <location>
        <begin position="400"/>
        <end position="421"/>
    </location>
</feature>
<dbReference type="GO" id="GO:0016020">
    <property type="term" value="C:membrane"/>
    <property type="evidence" value="ECO:0007669"/>
    <property type="project" value="UniProtKB-SubCell"/>
</dbReference>
<evidence type="ECO:0000256" key="2">
    <source>
        <dbReference type="ARBA" id="ARBA00022448"/>
    </source>
</evidence>
<feature type="transmembrane region" description="Helical" evidence="6">
    <location>
        <begin position="427"/>
        <end position="450"/>
    </location>
</feature>
<accession>A0A6G1K2Y2</accession>
<feature type="transmembrane region" description="Helical" evidence="6">
    <location>
        <begin position="41"/>
        <end position="58"/>
    </location>
</feature>
<evidence type="ECO:0000256" key="4">
    <source>
        <dbReference type="ARBA" id="ARBA00022989"/>
    </source>
</evidence>
<dbReference type="PANTHER" id="PTHR43791:SF57">
    <property type="entry name" value="MAJOR FACILITATOR SUPERFAMILY (MFS) PROFILE DOMAIN-CONTAINING PROTEIN"/>
    <property type="match status" value="1"/>
</dbReference>
<feature type="transmembrane region" description="Helical" evidence="6">
    <location>
        <begin position="80"/>
        <end position="99"/>
    </location>
</feature>
<dbReference type="SUPFAM" id="SSF103473">
    <property type="entry name" value="MFS general substrate transporter"/>
    <property type="match status" value="1"/>
</dbReference>
<keyword evidence="4 6" id="KW-1133">Transmembrane helix</keyword>
<dbReference type="AlphaFoldDB" id="A0A6G1K2Y2"/>
<name>A0A6G1K2Y2_9PLEO</name>
<evidence type="ECO:0000256" key="5">
    <source>
        <dbReference type="ARBA" id="ARBA00023136"/>
    </source>
</evidence>
<evidence type="ECO:0000256" key="6">
    <source>
        <dbReference type="SAM" id="Phobius"/>
    </source>
</evidence>
<dbReference type="PROSITE" id="PS50850">
    <property type="entry name" value="MFS"/>
    <property type="match status" value="1"/>
</dbReference>
<dbReference type="EMBL" id="MU005774">
    <property type="protein sequence ID" value="KAF2707100.1"/>
    <property type="molecule type" value="Genomic_DNA"/>
</dbReference>
<feature type="transmembrane region" description="Helical" evidence="6">
    <location>
        <begin position="314"/>
        <end position="331"/>
    </location>
</feature>
<keyword evidence="5 6" id="KW-0472">Membrane</keyword>
<dbReference type="Proteomes" id="UP000799428">
    <property type="component" value="Unassembled WGS sequence"/>
</dbReference>
<feature type="transmembrane region" description="Helical" evidence="6">
    <location>
        <begin position="204"/>
        <end position="226"/>
    </location>
</feature>
<evidence type="ECO:0000259" key="7">
    <source>
        <dbReference type="PROSITE" id="PS50850"/>
    </source>
</evidence>
<keyword evidence="3 6" id="KW-0812">Transmembrane</keyword>
<sequence length="497" mass="55649">MIAASINSSGDPGGVDAIENIESANHFAYDAKSTRRLRRKIDFNLIPFLALLYLLSFLDRSNIGNARLVHLEKDLGMSRLNYNVALAIFFPFYVLAEIPSNLMMKRFRPSLWIPSIMVAWGVMSCLMGVVHNYAGLLAIRAALGLCEGGLFPGITFYITMWYRRHECGLRMAIFFSAATAAGAFGGLFAYGIMELDGKRGVSAWSWIFIIEGAITIAIALAAYHLMHDYPATARFLTDNDRRELQRRLEEDHSYLDDSFDLNKYLLPALLDWKIWVHMLITFGIYSPLYSFSLFLPTIIKDLGYKTHTAQLMTVPPYVVACFFCILAGYLADRHGQRAVYMISCNSLAIIGFIIQLTTDVPKYKYLGTFFAAAGIYPNVSQTVAWNGNNIGGSTKRSIGIAMQVGFGNLGGVLSGFTYTYLDAPTYHYGHATVIGLLSMSTGLCVFMRWWCAQENERRRTTTTTRGRLVDAGRPWTKSQMQAESDKGDDAGFFRYTL</sequence>
<feature type="transmembrane region" description="Helical" evidence="6">
    <location>
        <begin position="363"/>
        <end position="379"/>
    </location>
</feature>
<reference evidence="8" key="1">
    <citation type="journal article" date="2020" name="Stud. Mycol.">
        <title>101 Dothideomycetes genomes: a test case for predicting lifestyles and emergence of pathogens.</title>
        <authorList>
            <person name="Haridas S."/>
            <person name="Albert R."/>
            <person name="Binder M."/>
            <person name="Bloem J."/>
            <person name="Labutti K."/>
            <person name="Salamov A."/>
            <person name="Andreopoulos B."/>
            <person name="Baker S."/>
            <person name="Barry K."/>
            <person name="Bills G."/>
            <person name="Bluhm B."/>
            <person name="Cannon C."/>
            <person name="Castanera R."/>
            <person name="Culley D."/>
            <person name="Daum C."/>
            <person name="Ezra D."/>
            <person name="Gonzalez J."/>
            <person name="Henrissat B."/>
            <person name="Kuo A."/>
            <person name="Liang C."/>
            <person name="Lipzen A."/>
            <person name="Lutzoni F."/>
            <person name="Magnuson J."/>
            <person name="Mondo S."/>
            <person name="Nolan M."/>
            <person name="Ohm R."/>
            <person name="Pangilinan J."/>
            <person name="Park H.-J."/>
            <person name="Ramirez L."/>
            <person name="Alfaro M."/>
            <person name="Sun H."/>
            <person name="Tritt A."/>
            <person name="Yoshinaga Y."/>
            <person name="Zwiers L.-H."/>
            <person name="Turgeon B."/>
            <person name="Goodwin S."/>
            <person name="Spatafora J."/>
            <person name="Crous P."/>
            <person name="Grigoriev I."/>
        </authorList>
    </citation>
    <scope>NUCLEOTIDE SEQUENCE</scope>
    <source>
        <strain evidence="8">CBS 279.74</strain>
    </source>
</reference>
<protein>
    <submittedName>
        <fullName evidence="8">MFS general substrate transporter</fullName>
    </submittedName>
</protein>
<evidence type="ECO:0000256" key="3">
    <source>
        <dbReference type="ARBA" id="ARBA00022692"/>
    </source>
</evidence>
<evidence type="ECO:0000313" key="9">
    <source>
        <dbReference type="Proteomes" id="UP000799428"/>
    </source>
</evidence>
<feature type="transmembrane region" description="Helical" evidence="6">
    <location>
        <begin position="171"/>
        <end position="192"/>
    </location>
</feature>
<evidence type="ECO:0000256" key="1">
    <source>
        <dbReference type="ARBA" id="ARBA00004141"/>
    </source>
</evidence>
<dbReference type="GO" id="GO:0022857">
    <property type="term" value="F:transmembrane transporter activity"/>
    <property type="evidence" value="ECO:0007669"/>
    <property type="project" value="InterPro"/>
</dbReference>
<evidence type="ECO:0000313" key="8">
    <source>
        <dbReference type="EMBL" id="KAF2707100.1"/>
    </source>
</evidence>
<dbReference type="FunFam" id="1.20.1250.20:FF:000068">
    <property type="entry name" value="MFS general substrate transporter"/>
    <property type="match status" value="1"/>
</dbReference>
<dbReference type="FunFam" id="1.20.1250.20:FF:000034">
    <property type="entry name" value="MFS general substrate transporter"/>
    <property type="match status" value="1"/>
</dbReference>
<dbReference type="Pfam" id="PF07690">
    <property type="entry name" value="MFS_1"/>
    <property type="match status" value="1"/>
</dbReference>